<dbReference type="EC" id="2.7.1.35" evidence="1"/>
<comment type="caution">
    <text evidence="7">The sequence shown here is derived from an EMBL/GenBank/DDBJ whole genome shotgun (WGS) entry which is preliminary data.</text>
</comment>
<dbReference type="PANTHER" id="PTHR10534:SF2">
    <property type="entry name" value="PYRIDOXAL KINASE"/>
    <property type="match status" value="1"/>
</dbReference>
<reference evidence="7 8" key="1">
    <citation type="journal article" date="2018" name="Front. Microbiol.">
        <title>Phylogeny of Vibrio vulnificus from the Analysis of the Core-Genome: Implications for Intra-Species Taxonomy.</title>
        <authorList>
            <person name="Roig F.J."/>
            <person name="Gonzalez-Candelas F."/>
            <person name="Sanjuan E."/>
            <person name="Fouz B."/>
            <person name="Feil E.J."/>
            <person name="Llorens C."/>
            <person name="Baker-Austin C."/>
            <person name="Oliver J.D."/>
            <person name="Danin-Poleg Y."/>
            <person name="Gibas C.J."/>
            <person name="Kashi Y."/>
            <person name="Gulig P.A."/>
            <person name="Morrison S.S."/>
            <person name="Amaro C."/>
        </authorList>
    </citation>
    <scope>NUCLEOTIDE SEQUENCE [LARGE SCALE GENOMIC DNA]</scope>
    <source>
        <strain evidence="7 8">CECT4608</strain>
    </source>
</reference>
<dbReference type="Pfam" id="PF08543">
    <property type="entry name" value="Phos_pyr_kin"/>
    <property type="match status" value="1"/>
</dbReference>
<feature type="domain" description="Pyridoxamine kinase/Phosphomethylpyrimidine kinase" evidence="6">
    <location>
        <begin position="112"/>
        <end position="241"/>
    </location>
</feature>
<accession>A0A2S3RNF1</accession>
<dbReference type="SUPFAM" id="SSF53613">
    <property type="entry name" value="Ribokinase-like"/>
    <property type="match status" value="1"/>
</dbReference>
<dbReference type="InterPro" id="IPR013749">
    <property type="entry name" value="PM/HMP-P_kinase-1"/>
</dbReference>
<dbReference type="EMBL" id="PDGH01000102">
    <property type="protein sequence ID" value="POB46492.1"/>
    <property type="molecule type" value="Genomic_DNA"/>
</dbReference>
<proteinExistence type="predicted"/>
<keyword evidence="5" id="KW-0067">ATP-binding</keyword>
<dbReference type="Proteomes" id="UP000237466">
    <property type="component" value="Unassembled WGS sequence"/>
</dbReference>
<evidence type="ECO:0000256" key="5">
    <source>
        <dbReference type="ARBA" id="ARBA00022840"/>
    </source>
</evidence>
<dbReference type="RefSeq" id="WP_103200686.1">
    <property type="nucleotide sequence ID" value="NZ_AP026553.1"/>
</dbReference>
<evidence type="ECO:0000256" key="1">
    <source>
        <dbReference type="ARBA" id="ARBA00012104"/>
    </source>
</evidence>
<evidence type="ECO:0000259" key="6">
    <source>
        <dbReference type="Pfam" id="PF08543"/>
    </source>
</evidence>
<evidence type="ECO:0000256" key="3">
    <source>
        <dbReference type="ARBA" id="ARBA00022741"/>
    </source>
</evidence>
<evidence type="ECO:0000256" key="4">
    <source>
        <dbReference type="ARBA" id="ARBA00022777"/>
    </source>
</evidence>
<name>A0A2S3RNF1_VIBVL</name>
<dbReference type="GO" id="GO:0005829">
    <property type="term" value="C:cytosol"/>
    <property type="evidence" value="ECO:0007669"/>
    <property type="project" value="TreeGrafter"/>
</dbReference>
<dbReference type="AlphaFoldDB" id="A0A2S3RNF1"/>
<dbReference type="InterPro" id="IPR029056">
    <property type="entry name" value="Ribokinase-like"/>
</dbReference>
<sequence>MKGIISIQSHTVFGHAGNSSAVFPVQRMGIEMWPIHTLQRSNHTYYAQGCVEETFSACDILKLVQGLDDIEQLTNCEAVISGRAMTDEQCKAVCKVVELVKSRNPRAWYVCEPTVGTTLEQDLLAHADVIVLGAKELSHYTGLPIRTLDDAVLASQAALEIGPKMVLVKGLNIFGDGASSMLLTTPKVTYLCQRPQMEVEPFLVGVEDLITAVFCACLVKKMSPVAALRHTNNAVYGVLDQTQESHSLELETVSAQYEFVEPTFDFPVTKINV</sequence>
<organism evidence="7 8">
    <name type="scientific">Vibrio vulnificus</name>
    <dbReference type="NCBI Taxonomy" id="672"/>
    <lineage>
        <taxon>Bacteria</taxon>
        <taxon>Pseudomonadati</taxon>
        <taxon>Pseudomonadota</taxon>
        <taxon>Gammaproteobacteria</taxon>
        <taxon>Vibrionales</taxon>
        <taxon>Vibrionaceae</taxon>
        <taxon>Vibrio</taxon>
    </lineage>
</organism>
<evidence type="ECO:0000256" key="2">
    <source>
        <dbReference type="ARBA" id="ARBA00022679"/>
    </source>
</evidence>
<evidence type="ECO:0000313" key="8">
    <source>
        <dbReference type="Proteomes" id="UP000237466"/>
    </source>
</evidence>
<dbReference type="GO" id="GO:0009443">
    <property type="term" value="P:pyridoxal 5'-phosphate salvage"/>
    <property type="evidence" value="ECO:0007669"/>
    <property type="project" value="InterPro"/>
</dbReference>
<dbReference type="CDD" id="cd01173">
    <property type="entry name" value="pyridoxal_pyridoxamine_kinase"/>
    <property type="match status" value="1"/>
</dbReference>
<keyword evidence="2" id="KW-0808">Transferase</keyword>
<dbReference type="InterPro" id="IPR004625">
    <property type="entry name" value="PyrdxlKinase"/>
</dbReference>
<dbReference type="PANTHER" id="PTHR10534">
    <property type="entry name" value="PYRIDOXAL KINASE"/>
    <property type="match status" value="1"/>
</dbReference>
<evidence type="ECO:0000313" key="7">
    <source>
        <dbReference type="EMBL" id="POB46492.1"/>
    </source>
</evidence>
<gene>
    <name evidence="7" type="ORF">CRN52_15215</name>
</gene>
<dbReference type="Gene3D" id="3.40.1190.20">
    <property type="match status" value="1"/>
</dbReference>
<protein>
    <recommendedName>
        <fullName evidence="1">pyridoxal kinase</fullName>
        <ecNumber evidence="1">2.7.1.35</ecNumber>
    </recommendedName>
</protein>
<dbReference type="NCBIfam" id="TIGR00687">
    <property type="entry name" value="pyridox_kin"/>
    <property type="match status" value="1"/>
</dbReference>
<keyword evidence="4 7" id="KW-0418">Kinase</keyword>
<dbReference type="GO" id="GO:0008478">
    <property type="term" value="F:pyridoxal kinase activity"/>
    <property type="evidence" value="ECO:0007669"/>
    <property type="project" value="UniProtKB-EC"/>
</dbReference>
<dbReference type="GO" id="GO:0005524">
    <property type="term" value="F:ATP binding"/>
    <property type="evidence" value="ECO:0007669"/>
    <property type="project" value="UniProtKB-KW"/>
</dbReference>
<keyword evidence="3" id="KW-0547">Nucleotide-binding</keyword>